<dbReference type="RefSeq" id="WP_244521236.1">
    <property type="nucleotide sequence ID" value="NZ_FMXQ01000004.1"/>
</dbReference>
<feature type="region of interest" description="Disordered" evidence="6">
    <location>
        <begin position="1"/>
        <end position="21"/>
    </location>
</feature>
<dbReference type="SMART" id="SM00388">
    <property type="entry name" value="HisKA"/>
    <property type="match status" value="1"/>
</dbReference>
<dbReference type="CDD" id="cd00075">
    <property type="entry name" value="HATPase"/>
    <property type="match status" value="1"/>
</dbReference>
<evidence type="ECO:0000256" key="4">
    <source>
        <dbReference type="ARBA" id="ARBA00022679"/>
    </source>
</evidence>
<dbReference type="Pfam" id="PF00512">
    <property type="entry name" value="HisKA"/>
    <property type="match status" value="1"/>
</dbReference>
<dbReference type="SMART" id="SM00387">
    <property type="entry name" value="HATPase_c"/>
    <property type="match status" value="1"/>
</dbReference>
<dbReference type="PANTHER" id="PTHR43047">
    <property type="entry name" value="TWO-COMPONENT HISTIDINE PROTEIN KINASE"/>
    <property type="match status" value="1"/>
</dbReference>
<evidence type="ECO:0000313" key="10">
    <source>
        <dbReference type="Proteomes" id="UP000199071"/>
    </source>
</evidence>
<dbReference type="InterPro" id="IPR003661">
    <property type="entry name" value="HisK_dim/P_dom"/>
</dbReference>
<dbReference type="PANTHER" id="PTHR43047:SF72">
    <property type="entry name" value="OSMOSENSING HISTIDINE PROTEIN KINASE SLN1"/>
    <property type="match status" value="1"/>
</dbReference>
<feature type="transmembrane region" description="Helical" evidence="7">
    <location>
        <begin position="86"/>
        <end position="104"/>
    </location>
</feature>
<protein>
    <recommendedName>
        <fullName evidence="2">histidine kinase</fullName>
        <ecNumber evidence="2">2.7.13.3</ecNumber>
    </recommendedName>
</protein>
<dbReference type="GO" id="GO:0009927">
    <property type="term" value="F:histidine phosphotransfer kinase activity"/>
    <property type="evidence" value="ECO:0007669"/>
    <property type="project" value="TreeGrafter"/>
</dbReference>
<keyword evidence="7" id="KW-0472">Membrane</keyword>
<dbReference type="Proteomes" id="UP000199071">
    <property type="component" value="Unassembled WGS sequence"/>
</dbReference>
<dbReference type="InterPro" id="IPR005467">
    <property type="entry name" value="His_kinase_dom"/>
</dbReference>
<feature type="transmembrane region" description="Helical" evidence="7">
    <location>
        <begin position="200"/>
        <end position="223"/>
    </location>
</feature>
<dbReference type="InterPro" id="IPR036890">
    <property type="entry name" value="HATPase_C_sf"/>
</dbReference>
<keyword evidence="10" id="KW-1185">Reference proteome</keyword>
<dbReference type="SUPFAM" id="SSF55874">
    <property type="entry name" value="ATPase domain of HSP90 chaperone/DNA topoisomerase II/histidine kinase"/>
    <property type="match status" value="1"/>
</dbReference>
<name>A0A1G6CGL8_9HYPH</name>
<keyword evidence="7" id="KW-0812">Transmembrane</keyword>
<dbReference type="Gene3D" id="3.30.565.10">
    <property type="entry name" value="Histidine kinase-like ATPase, C-terminal domain"/>
    <property type="match status" value="1"/>
</dbReference>
<dbReference type="CDD" id="cd00082">
    <property type="entry name" value="HisKA"/>
    <property type="match status" value="1"/>
</dbReference>
<dbReference type="InterPro" id="IPR036097">
    <property type="entry name" value="HisK_dim/P_sf"/>
</dbReference>
<evidence type="ECO:0000256" key="1">
    <source>
        <dbReference type="ARBA" id="ARBA00000085"/>
    </source>
</evidence>
<organism evidence="9 10">
    <name type="scientific">Bauldia litoralis</name>
    <dbReference type="NCBI Taxonomy" id="665467"/>
    <lineage>
        <taxon>Bacteria</taxon>
        <taxon>Pseudomonadati</taxon>
        <taxon>Pseudomonadota</taxon>
        <taxon>Alphaproteobacteria</taxon>
        <taxon>Hyphomicrobiales</taxon>
        <taxon>Kaistiaceae</taxon>
        <taxon>Bauldia</taxon>
    </lineage>
</organism>
<evidence type="ECO:0000256" key="7">
    <source>
        <dbReference type="SAM" id="Phobius"/>
    </source>
</evidence>
<feature type="transmembrane region" description="Helical" evidence="7">
    <location>
        <begin position="60"/>
        <end position="80"/>
    </location>
</feature>
<dbReference type="GO" id="GO:0005886">
    <property type="term" value="C:plasma membrane"/>
    <property type="evidence" value="ECO:0007669"/>
    <property type="project" value="TreeGrafter"/>
</dbReference>
<dbReference type="Pfam" id="PF02518">
    <property type="entry name" value="HATPase_c"/>
    <property type="match status" value="1"/>
</dbReference>
<accession>A0A1G6CGL8</accession>
<evidence type="ECO:0000259" key="8">
    <source>
        <dbReference type="PROSITE" id="PS50109"/>
    </source>
</evidence>
<gene>
    <name evidence="9" type="ORF">SAMN02982931_02469</name>
</gene>
<keyword evidence="3" id="KW-0597">Phosphoprotein</keyword>
<evidence type="ECO:0000256" key="5">
    <source>
        <dbReference type="ARBA" id="ARBA00022777"/>
    </source>
</evidence>
<evidence type="ECO:0000256" key="6">
    <source>
        <dbReference type="SAM" id="MobiDB-lite"/>
    </source>
</evidence>
<dbReference type="EC" id="2.7.13.3" evidence="2"/>
<evidence type="ECO:0000256" key="2">
    <source>
        <dbReference type="ARBA" id="ARBA00012438"/>
    </source>
</evidence>
<feature type="transmembrane region" description="Helical" evidence="7">
    <location>
        <begin position="154"/>
        <end position="171"/>
    </location>
</feature>
<reference evidence="9 10" key="1">
    <citation type="submission" date="2016-10" db="EMBL/GenBank/DDBJ databases">
        <authorList>
            <person name="de Groot N.N."/>
        </authorList>
    </citation>
    <scope>NUCLEOTIDE SEQUENCE [LARGE SCALE GENOMIC DNA]</scope>
    <source>
        <strain evidence="9 10">ATCC 35022</strain>
    </source>
</reference>
<feature type="transmembrane region" description="Helical" evidence="7">
    <location>
        <begin position="124"/>
        <end position="142"/>
    </location>
</feature>
<evidence type="ECO:0000256" key="3">
    <source>
        <dbReference type="ARBA" id="ARBA00022553"/>
    </source>
</evidence>
<feature type="domain" description="Histidine kinase" evidence="8">
    <location>
        <begin position="270"/>
        <end position="491"/>
    </location>
</feature>
<dbReference type="PROSITE" id="PS50109">
    <property type="entry name" value="HIS_KIN"/>
    <property type="match status" value="1"/>
</dbReference>
<dbReference type="SUPFAM" id="SSF47384">
    <property type="entry name" value="Homodimeric domain of signal transducing histidine kinase"/>
    <property type="match status" value="1"/>
</dbReference>
<keyword evidence="4" id="KW-0808">Transferase</keyword>
<proteinExistence type="predicted"/>
<dbReference type="InterPro" id="IPR003594">
    <property type="entry name" value="HATPase_dom"/>
</dbReference>
<dbReference type="Gene3D" id="1.10.287.130">
    <property type="match status" value="1"/>
</dbReference>
<dbReference type="GO" id="GO:0000155">
    <property type="term" value="F:phosphorelay sensor kinase activity"/>
    <property type="evidence" value="ECO:0007669"/>
    <property type="project" value="InterPro"/>
</dbReference>
<keyword evidence="5 9" id="KW-0418">Kinase</keyword>
<feature type="compositionally biased region" description="Basic and acidic residues" evidence="6">
    <location>
        <begin position="1"/>
        <end position="14"/>
    </location>
</feature>
<sequence length="512" mass="56458">MTAIRSSRDGDKTAINRKRAEHRNEVRRTVSAQRERLTSMTGTKPAFDYELLLTFAQNRLSAALVVPLLVAVVSAAAMIWLGIIQVLAWAAVMLAVHFRMYLFCRHFSRLPIADVAVRRWTGRFISTEFVGGVAWAALFLLVPAEFGSRDGVDIFLFATALIAVAATTMLASTIPVAAVAGTIPVTATLAIVYLTRGDILFVALAVMAIGAQCFFLILATRLYSATLTMHEYRAEKDLLIAELGTAKAVSDESRRRAEEANLAKSRFLATMSHELRTPLNAILGFSEVMKSEVLGPIDNENYRDYAANIHESGQHLLNLINEILDLSRIEAGHYELYEEPVNLISVVEECCHLLQLKARGKNLEIVQQYRRDMPRIWADDRAIRQIVLNLVSNAIKFTPPGGEITVRAGPSSDGGQFISIRDNGPGIPEEEIPIVLTSFGQGAIAIKSTEQGAGLGLPIVQALVRMHEGAFELKSKLRVGTEVIATFPQSRVMEALPPIEDEPRRSRWLRVS</sequence>
<keyword evidence="7" id="KW-1133">Transmembrane helix</keyword>
<evidence type="ECO:0000313" key="9">
    <source>
        <dbReference type="EMBL" id="SDB31961.1"/>
    </source>
</evidence>
<dbReference type="PRINTS" id="PR00344">
    <property type="entry name" value="BCTRLSENSOR"/>
</dbReference>
<dbReference type="STRING" id="665467.SAMN02982931_02469"/>
<comment type="catalytic activity">
    <reaction evidence="1">
        <text>ATP + protein L-histidine = ADP + protein N-phospho-L-histidine.</text>
        <dbReference type="EC" id="2.7.13.3"/>
    </reaction>
</comment>
<dbReference type="AlphaFoldDB" id="A0A1G6CGL8"/>
<dbReference type="InterPro" id="IPR004358">
    <property type="entry name" value="Sig_transdc_His_kin-like_C"/>
</dbReference>
<dbReference type="EMBL" id="FMXQ01000004">
    <property type="protein sequence ID" value="SDB31961.1"/>
    <property type="molecule type" value="Genomic_DNA"/>
</dbReference>